<dbReference type="Proteomes" id="UP000006727">
    <property type="component" value="Chromosome 1"/>
</dbReference>
<name>A0A2K1L8Y6_PHYPA</name>
<feature type="signal peptide" evidence="1">
    <location>
        <begin position="1"/>
        <end position="18"/>
    </location>
</feature>
<evidence type="ECO:0000313" key="5">
    <source>
        <dbReference type="Proteomes" id="UP000006727"/>
    </source>
</evidence>
<dbReference type="Gramene" id="Pp3c1_21100V3.2">
    <property type="protein sequence ID" value="Pp3c1_21100V3.2"/>
    <property type="gene ID" value="Pp3c1_21100"/>
</dbReference>
<dbReference type="InterPro" id="IPR012458">
    <property type="entry name" value="DUF1664"/>
</dbReference>
<dbReference type="PaxDb" id="3218-PP1S257_33V6.1"/>
<accession>A0A2K1L8Y6</accession>
<proteinExistence type="predicted"/>
<keyword evidence="1" id="KW-0732">Signal</keyword>
<evidence type="ECO:0000313" key="3">
    <source>
        <dbReference type="EMBL" id="PNR62500.1"/>
    </source>
</evidence>
<dbReference type="EnsemblPlants" id="Pp3c1_21100V3.1">
    <property type="protein sequence ID" value="Pp3c1_21100V3.1"/>
    <property type="gene ID" value="Pp3c1_21100"/>
</dbReference>
<gene>
    <name evidence="4" type="primary">LOC112291495</name>
    <name evidence="3" type="ORF">PHYPA_000924</name>
</gene>
<dbReference type="EnsemblPlants" id="Pp3c1_21100V3.2">
    <property type="protein sequence ID" value="Pp3c1_21100V3.2"/>
    <property type="gene ID" value="Pp3c1_21100"/>
</dbReference>
<dbReference type="Pfam" id="PF07889">
    <property type="entry name" value="DUF1664"/>
    <property type="match status" value="1"/>
</dbReference>
<dbReference type="OrthoDB" id="544175at2759"/>
<dbReference type="GeneID" id="112291495"/>
<dbReference type="PANTHER" id="PTHR46667:SF6">
    <property type="entry name" value="OS01G0185100 PROTEIN"/>
    <property type="match status" value="1"/>
</dbReference>
<feature type="domain" description="DUF1664" evidence="2">
    <location>
        <begin position="93"/>
        <end position="214"/>
    </location>
</feature>
<feature type="chain" id="PRO_5044576522" description="DUF1664 domain-containing protein" evidence="1">
    <location>
        <begin position="19"/>
        <end position="354"/>
    </location>
</feature>
<reference evidence="4" key="3">
    <citation type="submission" date="2020-12" db="UniProtKB">
        <authorList>
            <consortium name="EnsemblPlants"/>
        </authorList>
    </citation>
    <scope>IDENTIFICATION</scope>
</reference>
<evidence type="ECO:0000259" key="2">
    <source>
        <dbReference type="Pfam" id="PF07889"/>
    </source>
</evidence>
<dbReference type="Gramene" id="Pp3c1_21100V3.1">
    <property type="protein sequence ID" value="Pp3c1_21100V3.1"/>
    <property type="gene ID" value="Pp3c1_21100"/>
</dbReference>
<reference evidence="3 5" key="1">
    <citation type="journal article" date="2008" name="Science">
        <title>The Physcomitrella genome reveals evolutionary insights into the conquest of land by plants.</title>
        <authorList>
            <person name="Rensing S."/>
            <person name="Lang D."/>
            <person name="Zimmer A."/>
            <person name="Terry A."/>
            <person name="Salamov A."/>
            <person name="Shapiro H."/>
            <person name="Nishiyama T."/>
            <person name="Perroud P.-F."/>
            <person name="Lindquist E."/>
            <person name="Kamisugi Y."/>
            <person name="Tanahashi T."/>
            <person name="Sakakibara K."/>
            <person name="Fujita T."/>
            <person name="Oishi K."/>
            <person name="Shin-I T."/>
            <person name="Kuroki Y."/>
            <person name="Toyoda A."/>
            <person name="Suzuki Y."/>
            <person name="Hashimoto A."/>
            <person name="Yamaguchi K."/>
            <person name="Sugano A."/>
            <person name="Kohara Y."/>
            <person name="Fujiyama A."/>
            <person name="Anterola A."/>
            <person name="Aoki S."/>
            <person name="Ashton N."/>
            <person name="Barbazuk W.B."/>
            <person name="Barker E."/>
            <person name="Bennetzen J."/>
            <person name="Bezanilla M."/>
            <person name="Blankenship R."/>
            <person name="Cho S.H."/>
            <person name="Dutcher S."/>
            <person name="Estelle M."/>
            <person name="Fawcett J.A."/>
            <person name="Gundlach H."/>
            <person name="Hanada K."/>
            <person name="Heyl A."/>
            <person name="Hicks K.A."/>
            <person name="Hugh J."/>
            <person name="Lohr M."/>
            <person name="Mayer K."/>
            <person name="Melkozernov A."/>
            <person name="Murata T."/>
            <person name="Nelson D."/>
            <person name="Pils B."/>
            <person name="Prigge M."/>
            <person name="Reiss B."/>
            <person name="Renner T."/>
            <person name="Rombauts S."/>
            <person name="Rushton P."/>
            <person name="Sanderfoot A."/>
            <person name="Schween G."/>
            <person name="Shiu S.-H."/>
            <person name="Stueber K."/>
            <person name="Theodoulou F.L."/>
            <person name="Tu H."/>
            <person name="Van de Peer Y."/>
            <person name="Verrier P.J."/>
            <person name="Waters E."/>
            <person name="Wood A."/>
            <person name="Yang L."/>
            <person name="Cove D."/>
            <person name="Cuming A."/>
            <person name="Hasebe M."/>
            <person name="Lucas S."/>
            <person name="Mishler D.B."/>
            <person name="Reski R."/>
            <person name="Grigoriev I."/>
            <person name="Quatrano R.S."/>
            <person name="Boore J.L."/>
        </authorList>
    </citation>
    <scope>NUCLEOTIDE SEQUENCE [LARGE SCALE GENOMIC DNA]</scope>
    <source>
        <strain evidence="4 5">cv. Gransden 2004</strain>
    </source>
</reference>
<evidence type="ECO:0000256" key="1">
    <source>
        <dbReference type="SAM" id="SignalP"/>
    </source>
</evidence>
<evidence type="ECO:0000313" key="4">
    <source>
        <dbReference type="EnsemblPlants" id="Pp3c1_21100V3.1"/>
    </source>
</evidence>
<dbReference type="OMA" id="VVESNIC"/>
<reference evidence="3 5" key="2">
    <citation type="journal article" date="2018" name="Plant J.">
        <title>The Physcomitrella patens chromosome-scale assembly reveals moss genome structure and evolution.</title>
        <authorList>
            <person name="Lang D."/>
            <person name="Ullrich K.K."/>
            <person name="Murat F."/>
            <person name="Fuchs J."/>
            <person name="Jenkins J."/>
            <person name="Haas F.B."/>
            <person name="Piednoel M."/>
            <person name="Gundlach H."/>
            <person name="Van Bel M."/>
            <person name="Meyberg R."/>
            <person name="Vives C."/>
            <person name="Morata J."/>
            <person name="Symeonidi A."/>
            <person name="Hiss M."/>
            <person name="Muchero W."/>
            <person name="Kamisugi Y."/>
            <person name="Saleh O."/>
            <person name="Blanc G."/>
            <person name="Decker E.L."/>
            <person name="van Gessel N."/>
            <person name="Grimwood J."/>
            <person name="Hayes R.D."/>
            <person name="Graham S.W."/>
            <person name="Gunter L.E."/>
            <person name="McDaniel S.F."/>
            <person name="Hoernstein S.N.W."/>
            <person name="Larsson A."/>
            <person name="Li F.W."/>
            <person name="Perroud P.F."/>
            <person name="Phillips J."/>
            <person name="Ranjan P."/>
            <person name="Rokshar D.S."/>
            <person name="Rothfels C.J."/>
            <person name="Schneider L."/>
            <person name="Shu S."/>
            <person name="Stevenson D.W."/>
            <person name="Thummler F."/>
            <person name="Tillich M."/>
            <person name="Villarreal Aguilar J.C."/>
            <person name="Widiez T."/>
            <person name="Wong G.K."/>
            <person name="Wymore A."/>
            <person name="Zhang Y."/>
            <person name="Zimmer A.D."/>
            <person name="Quatrano R.S."/>
            <person name="Mayer K.F.X."/>
            <person name="Goodstein D."/>
            <person name="Casacuberta J.M."/>
            <person name="Vandepoele K."/>
            <person name="Reski R."/>
            <person name="Cuming A.C."/>
            <person name="Tuskan G.A."/>
            <person name="Maumus F."/>
            <person name="Salse J."/>
            <person name="Schmutz J."/>
            <person name="Rensing S.A."/>
        </authorList>
    </citation>
    <scope>NUCLEOTIDE SEQUENCE [LARGE SCALE GENOMIC DNA]</scope>
    <source>
        <strain evidence="4 5">cv. Gransden 2004</strain>
    </source>
</reference>
<keyword evidence="5" id="KW-1185">Reference proteome</keyword>
<dbReference type="RefSeq" id="XP_024394764.1">
    <property type="nucleotide sequence ID" value="XM_024538996.2"/>
</dbReference>
<protein>
    <recommendedName>
        <fullName evidence="2">DUF1664 domain-containing protein</fullName>
    </recommendedName>
</protein>
<dbReference type="PANTHER" id="PTHR46667">
    <property type="entry name" value="OS05G0182700 PROTEIN"/>
    <property type="match status" value="1"/>
</dbReference>
<organism evidence="3">
    <name type="scientific">Physcomitrium patens</name>
    <name type="common">Spreading-leaved earth moss</name>
    <name type="synonym">Physcomitrella patens</name>
    <dbReference type="NCBI Taxonomy" id="3218"/>
    <lineage>
        <taxon>Eukaryota</taxon>
        <taxon>Viridiplantae</taxon>
        <taxon>Streptophyta</taxon>
        <taxon>Embryophyta</taxon>
        <taxon>Bryophyta</taxon>
        <taxon>Bryophytina</taxon>
        <taxon>Bryopsida</taxon>
        <taxon>Funariidae</taxon>
        <taxon>Funariales</taxon>
        <taxon>Funariaceae</taxon>
        <taxon>Physcomitrium</taxon>
    </lineage>
</organism>
<dbReference type="EMBL" id="ABEU02000001">
    <property type="protein sequence ID" value="PNR62500.1"/>
    <property type="molecule type" value="Genomic_DNA"/>
</dbReference>
<dbReference type="AlphaFoldDB" id="A0A2K1L8Y6"/>
<sequence>MAALGATKFLVLVGAGLMGSVMVSNSKLADFVGDLSKVLSKHLKENGQKGDGVGKDAALSLQVRKLTEELRNLASSSGTVTVVQSGSGSGTSFTSFILPAAVVGAAGYSYMWWRGFSFGDIMYVTRKGMNNAVTGMGKQLDQVSAALSSTRKHMNQRLDSVSSKLDDSVVVTGLIKDQVEEVKGTVGRSIYEIGNVNRKMEDLGVKISEVQESQNFANQGIILLVEWVHRLNLVAPAKNRELAQSFNSWYLKANSMERSASSSTLLTLPGLKQLFSEALEPTPFNNFPEGTPVRDSDEFKSPGLNLPSPSLGFSSNHTPARTKSASMVSRSSFGRLSSGLSSFAGFSGIACYLA</sequence>